<dbReference type="InterPro" id="IPR009040">
    <property type="entry name" value="Ferritin-like_diiron"/>
</dbReference>
<dbReference type="Proteomes" id="UP000525652">
    <property type="component" value="Unassembled WGS sequence"/>
</dbReference>
<dbReference type="EMBL" id="JACHVA010000001">
    <property type="protein sequence ID" value="MBC2600161.1"/>
    <property type="molecule type" value="Genomic_DNA"/>
</dbReference>
<feature type="binding site" evidence="6">
    <location>
        <position position="95"/>
    </location>
    <ligand>
        <name>Fe cation</name>
        <dbReference type="ChEBI" id="CHEBI:24875"/>
        <label>1</label>
    </ligand>
</feature>
<evidence type="ECO:0000259" key="8">
    <source>
        <dbReference type="PROSITE" id="PS50905"/>
    </source>
</evidence>
<evidence type="ECO:0000256" key="7">
    <source>
        <dbReference type="RuleBase" id="RU361145"/>
    </source>
</evidence>
<evidence type="ECO:0000256" key="1">
    <source>
        <dbReference type="ARBA" id="ARBA00006950"/>
    </source>
</evidence>
<keyword evidence="3 6" id="KW-0479">Metal-binding</keyword>
<dbReference type="PANTHER" id="PTHR11431">
    <property type="entry name" value="FERRITIN"/>
    <property type="match status" value="1"/>
</dbReference>
<dbReference type="GO" id="GO:0008198">
    <property type="term" value="F:ferrous iron binding"/>
    <property type="evidence" value="ECO:0007669"/>
    <property type="project" value="TreeGrafter"/>
</dbReference>
<dbReference type="GO" id="GO:0004322">
    <property type="term" value="F:ferroxidase activity"/>
    <property type="evidence" value="ECO:0007669"/>
    <property type="project" value="TreeGrafter"/>
</dbReference>
<keyword evidence="4" id="KW-0560">Oxidoreductase</keyword>
<organism evidence="9 10">
    <name type="scientific">Puniceicoccus vermicola</name>
    <dbReference type="NCBI Taxonomy" id="388746"/>
    <lineage>
        <taxon>Bacteria</taxon>
        <taxon>Pseudomonadati</taxon>
        <taxon>Verrucomicrobiota</taxon>
        <taxon>Opitutia</taxon>
        <taxon>Puniceicoccales</taxon>
        <taxon>Puniceicoccaceae</taxon>
        <taxon>Puniceicoccus</taxon>
    </lineage>
</organism>
<evidence type="ECO:0000256" key="5">
    <source>
        <dbReference type="ARBA" id="ARBA00023004"/>
    </source>
</evidence>
<dbReference type="PROSITE" id="PS50905">
    <property type="entry name" value="FERRITIN_LIKE"/>
    <property type="match status" value="1"/>
</dbReference>
<dbReference type="GO" id="GO:0006879">
    <property type="term" value="P:intracellular iron ion homeostasis"/>
    <property type="evidence" value="ECO:0007669"/>
    <property type="project" value="UniProtKB-KW"/>
</dbReference>
<dbReference type="RefSeq" id="WP_185690919.1">
    <property type="nucleotide sequence ID" value="NZ_JACHVA010000001.1"/>
</dbReference>
<dbReference type="InterPro" id="IPR012347">
    <property type="entry name" value="Ferritin-like"/>
</dbReference>
<dbReference type="InterPro" id="IPR041719">
    <property type="entry name" value="Ferritin_prok"/>
</dbReference>
<dbReference type="GO" id="GO:0008199">
    <property type="term" value="F:ferric iron binding"/>
    <property type="evidence" value="ECO:0007669"/>
    <property type="project" value="InterPro"/>
</dbReference>
<evidence type="ECO:0000256" key="4">
    <source>
        <dbReference type="ARBA" id="ARBA00023002"/>
    </source>
</evidence>
<sequence>MTLDTKIEEALNHQINQEMAAAYSYLAASAWFDENNFDGFSKWMDLQRQEELEHAGKLIDYLHDRGGKLSLEAVQKPKAEFQSVMEVFESALRNEENNTRSIHALYKLSAEQDDYPTQSFLKWFIDEQVEEERTMNDAIGMLELAGDDRSALLVLNQQMGQRRPETD</sequence>
<keyword evidence="7" id="KW-0963">Cytoplasm</keyword>
<dbReference type="CDD" id="cd01055">
    <property type="entry name" value="Nonheme_Ferritin"/>
    <property type="match status" value="1"/>
</dbReference>
<evidence type="ECO:0000313" key="10">
    <source>
        <dbReference type="Proteomes" id="UP000525652"/>
    </source>
</evidence>
<dbReference type="PANTHER" id="PTHR11431:SF127">
    <property type="entry name" value="BACTERIAL NON-HEME FERRITIN"/>
    <property type="match status" value="1"/>
</dbReference>
<dbReference type="EC" id="1.16.3.2" evidence="7"/>
<evidence type="ECO:0000256" key="6">
    <source>
        <dbReference type="PIRSR" id="PIRSR601519-1"/>
    </source>
</evidence>
<feature type="domain" description="Ferritin-like diiron" evidence="8">
    <location>
        <begin position="1"/>
        <end position="146"/>
    </location>
</feature>
<keyword evidence="5 6" id="KW-0408">Iron</keyword>
<name>A0A7X1AU95_9BACT</name>
<keyword evidence="10" id="KW-1185">Reference proteome</keyword>
<proteinExistence type="inferred from homology"/>
<dbReference type="InterPro" id="IPR008331">
    <property type="entry name" value="Ferritin_DPS_dom"/>
</dbReference>
<reference evidence="9 10" key="1">
    <citation type="submission" date="2020-07" db="EMBL/GenBank/DDBJ databases">
        <authorList>
            <person name="Feng X."/>
        </authorList>
    </citation>
    <scope>NUCLEOTIDE SEQUENCE [LARGE SCALE GENOMIC DNA]</scope>
    <source>
        <strain evidence="9 10">JCM14086</strain>
    </source>
</reference>
<keyword evidence="2 7" id="KW-0409">Iron storage</keyword>
<gene>
    <name evidence="9" type="ORF">H5P30_00030</name>
</gene>
<dbReference type="FunFam" id="1.20.1260.10:FF:000001">
    <property type="entry name" value="Non-heme ferritin"/>
    <property type="match status" value="1"/>
</dbReference>
<dbReference type="Gene3D" id="1.20.1260.10">
    <property type="match status" value="1"/>
</dbReference>
<comment type="subcellular location">
    <subcellularLocation>
        <location evidence="7">Cytoplasm</location>
    </subcellularLocation>
</comment>
<dbReference type="InterPro" id="IPR009078">
    <property type="entry name" value="Ferritin-like_SF"/>
</dbReference>
<evidence type="ECO:0000256" key="3">
    <source>
        <dbReference type="ARBA" id="ARBA00022723"/>
    </source>
</evidence>
<evidence type="ECO:0000256" key="2">
    <source>
        <dbReference type="ARBA" id="ARBA00022434"/>
    </source>
</evidence>
<comment type="function">
    <text evidence="7">Iron-storage protein.</text>
</comment>
<comment type="caution">
    <text evidence="9">The sequence shown here is derived from an EMBL/GenBank/DDBJ whole genome shotgun (WGS) entry which is preliminary data.</text>
</comment>
<dbReference type="AlphaFoldDB" id="A0A7X1AU95"/>
<feature type="binding site" evidence="6">
    <location>
        <position position="54"/>
    </location>
    <ligand>
        <name>Fe cation</name>
        <dbReference type="ChEBI" id="CHEBI:24875"/>
        <label>1</label>
    </ligand>
</feature>
<dbReference type="GO" id="GO:0042802">
    <property type="term" value="F:identical protein binding"/>
    <property type="evidence" value="ECO:0007669"/>
    <property type="project" value="UniProtKB-ARBA"/>
</dbReference>
<protein>
    <recommendedName>
        <fullName evidence="7">Ferritin</fullName>
        <ecNumber evidence="7">1.16.3.2</ecNumber>
    </recommendedName>
</protein>
<feature type="binding site" evidence="6">
    <location>
        <position position="18"/>
    </location>
    <ligand>
        <name>Fe cation</name>
        <dbReference type="ChEBI" id="CHEBI:24875"/>
        <label>1</label>
    </ligand>
</feature>
<feature type="binding site" evidence="6">
    <location>
        <position position="51"/>
    </location>
    <ligand>
        <name>Fe cation</name>
        <dbReference type="ChEBI" id="CHEBI:24875"/>
        <label>1</label>
    </ligand>
</feature>
<dbReference type="Pfam" id="PF00210">
    <property type="entry name" value="Ferritin"/>
    <property type="match status" value="1"/>
</dbReference>
<comment type="catalytic activity">
    <reaction evidence="7">
        <text>4 Fe(2+) + O2 + 6 H2O = 4 iron(III) oxide-hydroxide + 12 H(+)</text>
        <dbReference type="Rhea" id="RHEA:11972"/>
        <dbReference type="ChEBI" id="CHEBI:15377"/>
        <dbReference type="ChEBI" id="CHEBI:15378"/>
        <dbReference type="ChEBI" id="CHEBI:15379"/>
        <dbReference type="ChEBI" id="CHEBI:29033"/>
        <dbReference type="ChEBI" id="CHEBI:78619"/>
        <dbReference type="EC" id="1.16.3.2"/>
    </reaction>
</comment>
<evidence type="ECO:0000313" key="9">
    <source>
        <dbReference type="EMBL" id="MBC2600161.1"/>
    </source>
</evidence>
<dbReference type="InterPro" id="IPR001519">
    <property type="entry name" value="Ferritin"/>
</dbReference>
<dbReference type="GO" id="GO:0005829">
    <property type="term" value="C:cytosol"/>
    <property type="evidence" value="ECO:0007669"/>
    <property type="project" value="TreeGrafter"/>
</dbReference>
<dbReference type="GO" id="GO:0006826">
    <property type="term" value="P:iron ion transport"/>
    <property type="evidence" value="ECO:0007669"/>
    <property type="project" value="InterPro"/>
</dbReference>
<comment type="similarity">
    <text evidence="1 7">Belongs to the ferritin family. Prokaryotic subfamily.</text>
</comment>
<accession>A0A7X1AU95</accession>
<dbReference type="SUPFAM" id="SSF47240">
    <property type="entry name" value="Ferritin-like"/>
    <property type="match status" value="1"/>
</dbReference>
<feature type="binding site" evidence="6">
    <location>
        <position position="128"/>
    </location>
    <ligand>
        <name>Fe cation</name>
        <dbReference type="ChEBI" id="CHEBI:24875"/>
        <label>1</label>
    </ligand>
</feature>